<dbReference type="EMBL" id="NPMS01000003">
    <property type="protein sequence ID" value="OZU89115.1"/>
    <property type="molecule type" value="Genomic_DNA"/>
</dbReference>
<comment type="similarity">
    <text evidence="7">Belongs to the binding-protein-dependent transport system permease family.</text>
</comment>
<feature type="transmembrane region" description="Helical" evidence="7">
    <location>
        <begin position="21"/>
        <end position="39"/>
    </location>
</feature>
<dbReference type="GO" id="GO:0005886">
    <property type="term" value="C:plasma membrane"/>
    <property type="evidence" value="ECO:0007669"/>
    <property type="project" value="UniProtKB-SubCell"/>
</dbReference>
<dbReference type="RefSeq" id="WP_094885489.1">
    <property type="nucleotide sequence ID" value="NZ_NPMS01000003.1"/>
</dbReference>
<organism evidence="9 10">
    <name type="scientific">Virgibacillus indicus</name>
    <dbReference type="NCBI Taxonomy" id="2024554"/>
    <lineage>
        <taxon>Bacteria</taxon>
        <taxon>Bacillati</taxon>
        <taxon>Bacillota</taxon>
        <taxon>Bacilli</taxon>
        <taxon>Bacillales</taxon>
        <taxon>Bacillaceae</taxon>
        <taxon>Virgibacillus</taxon>
    </lineage>
</organism>
<sequence>MDKQKWKHYLTVFTNNNLGMIGIAILLFYIFIALFAPLISPYDPTARVGAPFLSPNSNFLLGTNDVGQDILSELIHGTRISILIGIIAAFLSVAIGCLIGIIAGYYGGKIDNFLMRVVDLVLVIPFLPLMILLAAFIGPSFWNIIFVISVLTWAGPARVIRSQVLTVKTKGYVEAARSIGSKVSTILSKHILPGVVPIALSQFVLAASQAILIEASLSFLGLGDPFNKSWGTVLYYAQARSAFLTDAWLWWILPPGILITVLVIGFAFTGYSMEEILDPRLRKGRKSNE</sequence>
<evidence type="ECO:0000256" key="1">
    <source>
        <dbReference type="ARBA" id="ARBA00004651"/>
    </source>
</evidence>
<accession>A0A265NBF1</accession>
<dbReference type="InterPro" id="IPR050366">
    <property type="entry name" value="BP-dependent_transpt_permease"/>
</dbReference>
<evidence type="ECO:0000256" key="3">
    <source>
        <dbReference type="ARBA" id="ARBA00022475"/>
    </source>
</evidence>
<protein>
    <submittedName>
        <fullName evidence="9">ABC transporter permease</fullName>
    </submittedName>
</protein>
<feature type="transmembrane region" description="Helical" evidence="7">
    <location>
        <begin position="191"/>
        <end position="213"/>
    </location>
</feature>
<keyword evidence="5 7" id="KW-1133">Transmembrane helix</keyword>
<feature type="domain" description="ABC transmembrane type-1" evidence="8">
    <location>
        <begin position="78"/>
        <end position="270"/>
    </location>
</feature>
<dbReference type="GO" id="GO:0055085">
    <property type="term" value="P:transmembrane transport"/>
    <property type="evidence" value="ECO:0007669"/>
    <property type="project" value="InterPro"/>
</dbReference>
<evidence type="ECO:0000256" key="6">
    <source>
        <dbReference type="ARBA" id="ARBA00023136"/>
    </source>
</evidence>
<dbReference type="PROSITE" id="PS50928">
    <property type="entry name" value="ABC_TM1"/>
    <property type="match status" value="1"/>
</dbReference>
<keyword evidence="2 7" id="KW-0813">Transport</keyword>
<evidence type="ECO:0000313" key="10">
    <source>
        <dbReference type="Proteomes" id="UP000216498"/>
    </source>
</evidence>
<dbReference type="Proteomes" id="UP000216498">
    <property type="component" value="Unassembled WGS sequence"/>
</dbReference>
<dbReference type="PANTHER" id="PTHR43386:SF1">
    <property type="entry name" value="D,D-DIPEPTIDE TRANSPORT SYSTEM PERMEASE PROTEIN DDPC-RELATED"/>
    <property type="match status" value="1"/>
</dbReference>
<feature type="transmembrane region" description="Helical" evidence="7">
    <location>
        <begin position="80"/>
        <end position="106"/>
    </location>
</feature>
<feature type="transmembrane region" description="Helical" evidence="7">
    <location>
        <begin position="248"/>
        <end position="273"/>
    </location>
</feature>
<dbReference type="InterPro" id="IPR025966">
    <property type="entry name" value="OppC_N"/>
</dbReference>
<keyword evidence="3" id="KW-1003">Cell membrane</keyword>
<evidence type="ECO:0000256" key="2">
    <source>
        <dbReference type="ARBA" id="ARBA00022448"/>
    </source>
</evidence>
<keyword evidence="10" id="KW-1185">Reference proteome</keyword>
<evidence type="ECO:0000256" key="7">
    <source>
        <dbReference type="RuleBase" id="RU363032"/>
    </source>
</evidence>
<dbReference type="SUPFAM" id="SSF161098">
    <property type="entry name" value="MetI-like"/>
    <property type="match status" value="1"/>
</dbReference>
<dbReference type="InterPro" id="IPR000515">
    <property type="entry name" value="MetI-like"/>
</dbReference>
<dbReference type="AlphaFoldDB" id="A0A265NBF1"/>
<feature type="transmembrane region" description="Helical" evidence="7">
    <location>
        <begin position="141"/>
        <end position="160"/>
    </location>
</feature>
<proteinExistence type="inferred from homology"/>
<evidence type="ECO:0000313" key="9">
    <source>
        <dbReference type="EMBL" id="OZU89115.1"/>
    </source>
</evidence>
<dbReference type="Pfam" id="PF12911">
    <property type="entry name" value="OppC_N"/>
    <property type="match status" value="1"/>
</dbReference>
<evidence type="ECO:0000259" key="8">
    <source>
        <dbReference type="PROSITE" id="PS50928"/>
    </source>
</evidence>
<name>A0A265NBF1_9BACI</name>
<dbReference type="InterPro" id="IPR035906">
    <property type="entry name" value="MetI-like_sf"/>
</dbReference>
<comment type="subcellular location">
    <subcellularLocation>
        <location evidence="1 7">Cell membrane</location>
        <topology evidence="1 7">Multi-pass membrane protein</topology>
    </subcellularLocation>
</comment>
<gene>
    <name evidence="9" type="ORF">CIL03_08885</name>
</gene>
<dbReference type="OrthoDB" id="9797472at2"/>
<evidence type="ECO:0000256" key="5">
    <source>
        <dbReference type="ARBA" id="ARBA00022989"/>
    </source>
</evidence>
<feature type="transmembrane region" description="Helical" evidence="7">
    <location>
        <begin position="113"/>
        <end position="135"/>
    </location>
</feature>
<dbReference type="CDD" id="cd06261">
    <property type="entry name" value="TM_PBP2"/>
    <property type="match status" value="1"/>
</dbReference>
<reference evidence="9 10" key="1">
    <citation type="submission" date="2017-08" db="EMBL/GenBank/DDBJ databases">
        <title>Virgibacillus indicus sp. nov. and Virgibacillus profoundi sp. nov, two moderately halophilic bacteria isolated from marine sediment by using the Microfluidic Streak Plate.</title>
        <authorList>
            <person name="Xu B."/>
            <person name="Hu B."/>
            <person name="Wang J."/>
            <person name="Zhu Y."/>
            <person name="Huang L."/>
            <person name="Du W."/>
            <person name="Huang Y."/>
        </authorList>
    </citation>
    <scope>NUCLEOTIDE SEQUENCE [LARGE SCALE GENOMIC DNA]</scope>
    <source>
        <strain evidence="9 10">IO3-P2-C2</strain>
    </source>
</reference>
<dbReference type="PANTHER" id="PTHR43386">
    <property type="entry name" value="OLIGOPEPTIDE TRANSPORT SYSTEM PERMEASE PROTEIN APPC"/>
    <property type="match status" value="1"/>
</dbReference>
<keyword evidence="4 7" id="KW-0812">Transmembrane</keyword>
<dbReference type="Gene3D" id="1.10.3720.10">
    <property type="entry name" value="MetI-like"/>
    <property type="match status" value="1"/>
</dbReference>
<comment type="caution">
    <text evidence="9">The sequence shown here is derived from an EMBL/GenBank/DDBJ whole genome shotgun (WGS) entry which is preliminary data.</text>
</comment>
<evidence type="ECO:0000256" key="4">
    <source>
        <dbReference type="ARBA" id="ARBA00022692"/>
    </source>
</evidence>
<dbReference type="Pfam" id="PF00528">
    <property type="entry name" value="BPD_transp_1"/>
    <property type="match status" value="1"/>
</dbReference>
<keyword evidence="6 7" id="KW-0472">Membrane</keyword>